<accession>A0A9W8ZI29</accession>
<keyword evidence="3 5" id="KW-0472">Membrane</keyword>
<evidence type="ECO:0000256" key="3">
    <source>
        <dbReference type="RuleBase" id="RU361209"/>
    </source>
</evidence>
<reference evidence="6" key="1">
    <citation type="submission" date="2022-10" db="EMBL/GenBank/DDBJ databases">
        <title>Tapping the CABI collections for fungal endophytes: first genome assemblies for Collariella, Neodidymelliopsis, Ascochyta clinopodiicola, Didymella pomorum, Didymosphaeria variabile, Neocosmospora piperis and Neocucurbitaria cava.</title>
        <authorList>
            <person name="Hill R."/>
        </authorList>
    </citation>
    <scope>NUCLEOTIDE SEQUENCE</scope>
    <source>
        <strain evidence="6">IMI 355091</strain>
    </source>
</reference>
<evidence type="ECO:0000256" key="2">
    <source>
        <dbReference type="ARBA" id="ARBA00023180"/>
    </source>
</evidence>
<comment type="similarity">
    <text evidence="3">Belongs to the glycosyl hydrolase 72 family.</text>
</comment>
<dbReference type="Proteomes" id="UP001140510">
    <property type="component" value="Unassembled WGS sequence"/>
</dbReference>
<evidence type="ECO:0000313" key="6">
    <source>
        <dbReference type="EMBL" id="KAJ4406254.1"/>
    </source>
</evidence>
<dbReference type="GO" id="GO:0016740">
    <property type="term" value="F:transferase activity"/>
    <property type="evidence" value="ECO:0007669"/>
    <property type="project" value="UniProtKB-KW"/>
</dbReference>
<feature type="compositionally biased region" description="Basic and acidic residues" evidence="4">
    <location>
        <begin position="226"/>
        <end position="237"/>
    </location>
</feature>
<dbReference type="OrthoDB" id="10588872at2759"/>
<evidence type="ECO:0000256" key="5">
    <source>
        <dbReference type="SAM" id="Phobius"/>
    </source>
</evidence>
<dbReference type="EMBL" id="JAPEVA010000028">
    <property type="protein sequence ID" value="KAJ4406254.1"/>
    <property type="molecule type" value="Genomic_DNA"/>
</dbReference>
<dbReference type="InterPro" id="IPR004886">
    <property type="entry name" value="Glucanosyltransferase"/>
</dbReference>
<name>A0A9W8ZI29_9PLEO</name>
<dbReference type="Pfam" id="PF03198">
    <property type="entry name" value="Glyco_hydro_72"/>
    <property type="match status" value="1"/>
</dbReference>
<keyword evidence="1" id="KW-0732">Signal</keyword>
<evidence type="ECO:0000256" key="1">
    <source>
        <dbReference type="ARBA" id="ARBA00022729"/>
    </source>
</evidence>
<sequence length="237" mass="25373">MDFFDCGNETVAADFYSFAVTGLCSDIDFATSSFTEIVDMAGNFDVPVFMADNTCSGSRSFLDQPWVIEKWSDRLSGNVLTEWYNFFTTSEEVSELSFENYTDNAVTGTPSLPPAYSALSSQWATLLPSAIKRARPTSATDCALNERAGTDIPTLGLSGLTTATPPSAKNTGTADDANSSDEVNLAAILGGVFGGVVGLILIVVAFFRLRQRKGPESSTAPASKDSWSDKEFDKPSD</sequence>
<feature type="region of interest" description="Disordered" evidence="4">
    <location>
        <begin position="155"/>
        <end position="178"/>
    </location>
</feature>
<dbReference type="GO" id="GO:0098552">
    <property type="term" value="C:side of membrane"/>
    <property type="evidence" value="ECO:0007669"/>
    <property type="project" value="UniProtKB-KW"/>
</dbReference>
<gene>
    <name evidence="6" type="ORF">N0V91_004707</name>
</gene>
<comment type="function">
    <text evidence="3">Splits internally a 1,3-beta-glucan molecule and transfers the newly generated reducing end (the donor) to the non-reducing end of another 1,3-beta-glucan molecule (the acceptor) forming a 1,3-beta linkage, resulting in the elongation of 1,3-beta-glucan chains in the cell wall.</text>
</comment>
<organism evidence="6 7">
    <name type="scientific">Didymella pomorum</name>
    <dbReference type="NCBI Taxonomy" id="749634"/>
    <lineage>
        <taxon>Eukaryota</taxon>
        <taxon>Fungi</taxon>
        <taxon>Dikarya</taxon>
        <taxon>Ascomycota</taxon>
        <taxon>Pezizomycotina</taxon>
        <taxon>Dothideomycetes</taxon>
        <taxon>Pleosporomycetidae</taxon>
        <taxon>Pleosporales</taxon>
        <taxon>Pleosporineae</taxon>
        <taxon>Didymellaceae</taxon>
        <taxon>Didymella</taxon>
    </lineage>
</organism>
<dbReference type="AlphaFoldDB" id="A0A9W8ZI29"/>
<feature type="transmembrane region" description="Helical" evidence="5">
    <location>
        <begin position="185"/>
        <end position="207"/>
    </location>
</feature>
<dbReference type="Gene3D" id="3.20.20.80">
    <property type="entry name" value="Glycosidases"/>
    <property type="match status" value="1"/>
</dbReference>
<feature type="region of interest" description="Disordered" evidence="4">
    <location>
        <begin position="213"/>
        <end position="237"/>
    </location>
</feature>
<comment type="caution">
    <text evidence="6">The sequence shown here is derived from an EMBL/GenBank/DDBJ whole genome shotgun (WGS) entry which is preliminary data.</text>
</comment>
<keyword evidence="2" id="KW-0325">Glycoprotein</keyword>
<keyword evidence="3" id="KW-0336">GPI-anchor</keyword>
<comment type="subcellular location">
    <subcellularLocation>
        <location evidence="3">Cell membrane</location>
        <topology evidence="3">Lipid-anchor</topology>
        <topology evidence="3">GPI-anchor</topology>
    </subcellularLocation>
</comment>
<evidence type="ECO:0000313" key="7">
    <source>
        <dbReference type="Proteomes" id="UP001140510"/>
    </source>
</evidence>
<keyword evidence="5" id="KW-1133">Transmembrane helix</keyword>
<keyword evidence="7" id="KW-1185">Reference proteome</keyword>
<protein>
    <recommendedName>
        <fullName evidence="3">1,3-beta-glucanosyltransferase</fullName>
        <ecNumber evidence="3">2.4.1.-</ecNumber>
    </recommendedName>
</protein>
<feature type="compositionally biased region" description="Polar residues" evidence="4">
    <location>
        <begin position="159"/>
        <end position="178"/>
    </location>
</feature>
<keyword evidence="5" id="KW-0812">Transmembrane</keyword>
<proteinExistence type="inferred from homology"/>
<dbReference type="EC" id="2.4.1.-" evidence="3"/>
<evidence type="ECO:0000256" key="4">
    <source>
        <dbReference type="SAM" id="MobiDB-lite"/>
    </source>
</evidence>
<keyword evidence="3" id="KW-0449">Lipoprotein</keyword>
<keyword evidence="3" id="KW-0808">Transferase</keyword>
<dbReference type="GO" id="GO:0005886">
    <property type="term" value="C:plasma membrane"/>
    <property type="evidence" value="ECO:0007669"/>
    <property type="project" value="UniProtKB-SubCell"/>
</dbReference>